<dbReference type="Proteomes" id="UP000249218">
    <property type="component" value="Unassembled WGS sequence"/>
</dbReference>
<dbReference type="EMBL" id="KZ150283">
    <property type="protein sequence ID" value="PZC71623.1"/>
    <property type="molecule type" value="Genomic_DNA"/>
</dbReference>
<organism evidence="1 2">
    <name type="scientific">Helicoverpa armigera</name>
    <name type="common">Cotton bollworm</name>
    <name type="synonym">Heliothis armigera</name>
    <dbReference type="NCBI Taxonomy" id="29058"/>
    <lineage>
        <taxon>Eukaryota</taxon>
        <taxon>Metazoa</taxon>
        <taxon>Ecdysozoa</taxon>
        <taxon>Arthropoda</taxon>
        <taxon>Hexapoda</taxon>
        <taxon>Insecta</taxon>
        <taxon>Pterygota</taxon>
        <taxon>Neoptera</taxon>
        <taxon>Endopterygota</taxon>
        <taxon>Lepidoptera</taxon>
        <taxon>Glossata</taxon>
        <taxon>Ditrysia</taxon>
        <taxon>Noctuoidea</taxon>
        <taxon>Noctuidae</taxon>
        <taxon>Heliothinae</taxon>
        <taxon>Helicoverpa</taxon>
    </lineage>
</organism>
<accession>A0A2W1BIY6</accession>
<dbReference type="AlphaFoldDB" id="A0A2W1BIY6"/>
<proteinExistence type="predicted"/>
<reference evidence="1 2" key="1">
    <citation type="journal article" date="2017" name="BMC Biol.">
        <title>Genomic innovations, transcriptional plasticity and gene loss underlying the evolution and divergence of two highly polyphagous and invasive Helicoverpa pest species.</title>
        <authorList>
            <person name="Pearce S.L."/>
            <person name="Clarke D.F."/>
            <person name="East P.D."/>
            <person name="Elfekih S."/>
            <person name="Gordon K.H."/>
            <person name="Jermiin L.S."/>
            <person name="McGaughran A."/>
            <person name="Oakeshott J.G."/>
            <person name="Papanikolaou A."/>
            <person name="Perera O.P."/>
            <person name="Rane R.V."/>
            <person name="Richards S."/>
            <person name="Tay W.T."/>
            <person name="Walsh T.K."/>
            <person name="Anderson A."/>
            <person name="Anderson C.J."/>
            <person name="Asgari S."/>
            <person name="Board P.G."/>
            <person name="Bretschneider A."/>
            <person name="Campbell P.M."/>
            <person name="Chertemps T."/>
            <person name="Christeller J.T."/>
            <person name="Coppin C.W."/>
            <person name="Downes S.J."/>
            <person name="Duan G."/>
            <person name="Farnsworth C.A."/>
            <person name="Good R.T."/>
            <person name="Han L.B."/>
            <person name="Han Y.C."/>
            <person name="Hatje K."/>
            <person name="Horne I."/>
            <person name="Huang Y.P."/>
            <person name="Hughes D.S."/>
            <person name="Jacquin-Joly E."/>
            <person name="James W."/>
            <person name="Jhangiani S."/>
            <person name="Kollmar M."/>
            <person name="Kuwar S.S."/>
            <person name="Li S."/>
            <person name="Liu N.Y."/>
            <person name="Maibeche M.T."/>
            <person name="Miller J.R."/>
            <person name="Montagne N."/>
            <person name="Perry T."/>
            <person name="Qu J."/>
            <person name="Song S.V."/>
            <person name="Sutton G.G."/>
            <person name="Vogel H."/>
            <person name="Walenz B.P."/>
            <person name="Xu W."/>
            <person name="Zhang H.J."/>
            <person name="Zou Z."/>
            <person name="Batterham P."/>
            <person name="Edwards O.R."/>
            <person name="Feyereisen R."/>
            <person name="Gibbs R.A."/>
            <person name="Heckel D.G."/>
            <person name="McGrath A."/>
            <person name="Robin C."/>
            <person name="Scherer S.E."/>
            <person name="Worley K.C."/>
            <person name="Wu Y.D."/>
        </authorList>
    </citation>
    <scope>NUCLEOTIDE SEQUENCE [LARGE SCALE GENOMIC DNA]</scope>
    <source>
        <strain evidence="1">Harm_GR_Male_#8</strain>
        <tissue evidence="1">Whole organism</tissue>
    </source>
</reference>
<sequence length="78" mass="8911">MNDILNLTLDNAKIIAYADDTAIIFHDTNWNLVYKRAEEGLLKIAKALDNNILTLNIKKTKLYFTPISIYNADPTTRI</sequence>
<evidence type="ECO:0000313" key="1">
    <source>
        <dbReference type="EMBL" id="PZC71623.1"/>
    </source>
</evidence>
<evidence type="ECO:0000313" key="2">
    <source>
        <dbReference type="Proteomes" id="UP000249218"/>
    </source>
</evidence>
<protein>
    <recommendedName>
        <fullName evidence="3">Reverse transcriptase domain-containing protein</fullName>
    </recommendedName>
</protein>
<evidence type="ECO:0008006" key="3">
    <source>
        <dbReference type="Google" id="ProtNLM"/>
    </source>
</evidence>
<name>A0A2W1BIY6_HELAM</name>
<gene>
    <name evidence="1" type="primary">HaOG212874</name>
    <name evidence="1" type="ORF">B5X24_HaOG212874</name>
</gene>
<keyword evidence="2" id="KW-1185">Reference proteome</keyword>